<feature type="binding site" evidence="9">
    <location>
        <position position="768"/>
    </location>
    <ligand>
        <name>Zn(2+)</name>
        <dbReference type="ChEBI" id="CHEBI:29105"/>
        <label>2</label>
    </ligand>
</feature>
<dbReference type="OrthoDB" id="3064516at2759"/>
<dbReference type="SUPFAM" id="SSF53187">
    <property type="entry name" value="Zn-dependent exopeptidases"/>
    <property type="match status" value="1"/>
</dbReference>
<evidence type="ECO:0000313" key="11">
    <source>
        <dbReference type="EMBL" id="KZV21506.1"/>
    </source>
</evidence>
<dbReference type="CDD" id="cd03190">
    <property type="entry name" value="GST_C_Omega_like"/>
    <property type="match status" value="1"/>
</dbReference>
<reference evidence="11 12" key="1">
    <citation type="journal article" date="2015" name="Proc. Natl. Acad. Sci. U.S.A.">
        <title>The resurrection genome of Boea hygrometrica: A blueprint for survival of dehydration.</title>
        <authorList>
            <person name="Xiao L."/>
            <person name="Yang G."/>
            <person name="Zhang L."/>
            <person name="Yang X."/>
            <person name="Zhao S."/>
            <person name="Ji Z."/>
            <person name="Zhou Q."/>
            <person name="Hu M."/>
            <person name="Wang Y."/>
            <person name="Chen M."/>
            <person name="Xu Y."/>
            <person name="Jin H."/>
            <person name="Xiao X."/>
            <person name="Hu G."/>
            <person name="Bao F."/>
            <person name="Hu Y."/>
            <person name="Wan P."/>
            <person name="Li L."/>
            <person name="Deng X."/>
            <person name="Kuang T."/>
            <person name="Xiang C."/>
            <person name="Zhu J.K."/>
            <person name="Oliver M.J."/>
            <person name="He Y."/>
        </authorList>
    </citation>
    <scope>NUCLEOTIDE SEQUENCE [LARGE SCALE GENOMIC DNA]</scope>
    <source>
        <strain evidence="12">cv. XS01</strain>
    </source>
</reference>
<evidence type="ECO:0000256" key="6">
    <source>
        <dbReference type="ARBA" id="ARBA00022833"/>
    </source>
</evidence>
<evidence type="ECO:0000256" key="8">
    <source>
        <dbReference type="PIRSR" id="PIRSR610159-1"/>
    </source>
</evidence>
<dbReference type="InterPro" id="IPR002933">
    <property type="entry name" value="Peptidase_M20"/>
</dbReference>
<evidence type="ECO:0000259" key="10">
    <source>
        <dbReference type="PROSITE" id="PS50405"/>
    </source>
</evidence>
<dbReference type="GO" id="GO:0046872">
    <property type="term" value="F:metal ion binding"/>
    <property type="evidence" value="ECO:0007669"/>
    <property type="project" value="UniProtKB-KW"/>
</dbReference>
<dbReference type="InterPro" id="IPR001261">
    <property type="entry name" value="ArgE/DapE_CS"/>
</dbReference>
<evidence type="ECO:0000256" key="1">
    <source>
        <dbReference type="ARBA" id="ARBA00004496"/>
    </source>
</evidence>
<dbReference type="InterPro" id="IPR052083">
    <property type="entry name" value="Aminoacylase-1_M20A"/>
</dbReference>
<dbReference type="AlphaFoldDB" id="A0A2Z7AIY7"/>
<dbReference type="PROSITE" id="PS50405">
    <property type="entry name" value="GST_CTER"/>
    <property type="match status" value="1"/>
</dbReference>
<dbReference type="EC" id="3.5.1.14" evidence="2"/>
<dbReference type="EMBL" id="KV014884">
    <property type="protein sequence ID" value="KZV21506.1"/>
    <property type="molecule type" value="Genomic_DNA"/>
</dbReference>
<evidence type="ECO:0000313" key="12">
    <source>
        <dbReference type="Proteomes" id="UP000250235"/>
    </source>
</evidence>
<dbReference type="SUPFAM" id="SSF47616">
    <property type="entry name" value="GST C-terminal domain-like"/>
    <property type="match status" value="1"/>
</dbReference>
<evidence type="ECO:0000256" key="3">
    <source>
        <dbReference type="ARBA" id="ARBA00022490"/>
    </source>
</evidence>
<feature type="binding site" evidence="9">
    <location>
        <position position="493"/>
    </location>
    <ligand>
        <name>Zn(2+)</name>
        <dbReference type="ChEBI" id="CHEBI:29105"/>
        <label>2</label>
    </ligand>
</feature>
<dbReference type="InterPro" id="IPR036264">
    <property type="entry name" value="Bact_exopeptidase_dim_dom"/>
</dbReference>
<dbReference type="InterPro" id="IPR047047">
    <property type="entry name" value="GST_Omega-like_C"/>
</dbReference>
<keyword evidence="12" id="KW-1185">Reference proteome</keyword>
<keyword evidence="4 9" id="KW-0479">Metal-binding</keyword>
<keyword evidence="5" id="KW-0378">Hydrolase</keyword>
<accession>A0A2Z7AIY7</accession>
<feature type="active site" description="Proton acceptor" evidence="8">
    <location>
        <position position="527"/>
    </location>
</feature>
<dbReference type="FunFam" id="3.30.70.360:FF:000009">
    <property type="entry name" value="aminoacylase-1 isoform X1"/>
    <property type="match status" value="1"/>
</dbReference>
<feature type="binding site" evidence="9">
    <location>
        <position position="459"/>
    </location>
    <ligand>
        <name>Zn(2+)</name>
        <dbReference type="ChEBI" id="CHEBI:29105"/>
        <label>1</label>
    </ligand>
</feature>
<feature type="domain" description="GST C-terminal" evidence="10">
    <location>
        <begin position="146"/>
        <end position="301"/>
    </location>
</feature>
<dbReference type="PROSITE" id="PS00758">
    <property type="entry name" value="ARGE_DAPE_CPG2_1"/>
    <property type="match status" value="1"/>
</dbReference>
<name>A0A2Z7AIY7_9LAMI</name>
<dbReference type="GO" id="GO:0006520">
    <property type="term" value="P:amino acid metabolic process"/>
    <property type="evidence" value="ECO:0007669"/>
    <property type="project" value="InterPro"/>
</dbReference>
<dbReference type="Gene3D" id="1.20.1050.10">
    <property type="match status" value="1"/>
</dbReference>
<evidence type="ECO:0000256" key="4">
    <source>
        <dbReference type="ARBA" id="ARBA00022723"/>
    </source>
</evidence>
<dbReference type="FunFam" id="1.20.1050.10:FF:000045">
    <property type="entry name" value="Glutathione S-transferase family protein"/>
    <property type="match status" value="1"/>
</dbReference>
<dbReference type="FunFam" id="1.10.150.900:FF:000001">
    <property type="entry name" value="Aminoacylase-1, putative"/>
    <property type="match status" value="1"/>
</dbReference>
<feature type="binding site" evidence="9">
    <location>
        <position position="555"/>
    </location>
    <ligand>
        <name>Zn(2+)</name>
        <dbReference type="ChEBI" id="CHEBI:29105"/>
        <label>1</label>
    </ligand>
</feature>
<sequence>MASTSFLGDSLVIPRPSTTAKRRHLRRSVKMTNNSNPITSLSKILWGPSLPPQLLISTARASWSAVWHLMMSQLAPSDKTGQYNRPESQFRSPSIQLRPNFHLYVGLPCPWAHRTLIVRALKGLEGSIPVSIASPGADGSWEFGGNSISATNNDMLVPGSDKANGCKTLKEVYNLHRGRYSGRCGFAQSQEAYDTAVNELFSTLDMVDEHLRSSRFLCGDTLTLADVCLFTTLIRFDSVYNVLFKCTKKKLIEYTNLHGYLRDIYQIPKVAETCNIEAIMDGYYKILFPLNPGSIRPVLPSGCEHDMLSQPHNRESLSPLIQEATWKWVTESYVDRWICRRTALELVVEMRRVHTCRDSRLLCSPLLVAVMVLAAKVTVTVGSEYQDATEIISRFQQYLQINTAHPSPNYQDAVQFIASQAKSLSLESNILEFTKGKPMVLLKWAGRMPELPSILLNSHTDVVPAEHHKWDHPPFDAHLDQSSGHIYARGSQDMKCVSIQYLEAIRKLQESGFHPLRTIYLSFVPDEEIGGHDGAEKFADSDLFRKMNVGIVLDEGLASPTEHYRLFYGERCPWWLVITATGAPGHGAKLYDNTAMENLLKSIESIRRFRAAQFDLVKGGLKAEGEVTSVNMVFLKAGTPSPDGFVMNLQPSEAQAGFDIRVPPTADAASLERRIAEEWAPVTRNMTFELEQFKQRATLYDKFGKPILTAFDSSNPWWILLEDAIEKANGKFGEPEIFPASTDARYFRDRGIPAIGFSPMARTPILLHDHNEFLNKDEYLKGIKIYESVIKAYTSYVEPTKDEASRAEL</sequence>
<dbReference type="NCBIfam" id="TIGR01880">
    <property type="entry name" value="Ac-peptdase-euk"/>
    <property type="match status" value="1"/>
</dbReference>
<dbReference type="Gene3D" id="3.40.630.10">
    <property type="entry name" value="Zn peptidases"/>
    <property type="match status" value="1"/>
</dbReference>
<dbReference type="Gene3D" id="1.10.150.900">
    <property type="match status" value="1"/>
</dbReference>
<dbReference type="SUPFAM" id="SSF55031">
    <property type="entry name" value="Bacterial exopeptidase dimerisation domain"/>
    <property type="match status" value="1"/>
</dbReference>
<organism evidence="11 12">
    <name type="scientific">Dorcoceras hygrometricum</name>
    <dbReference type="NCBI Taxonomy" id="472368"/>
    <lineage>
        <taxon>Eukaryota</taxon>
        <taxon>Viridiplantae</taxon>
        <taxon>Streptophyta</taxon>
        <taxon>Embryophyta</taxon>
        <taxon>Tracheophyta</taxon>
        <taxon>Spermatophyta</taxon>
        <taxon>Magnoliopsida</taxon>
        <taxon>eudicotyledons</taxon>
        <taxon>Gunneridae</taxon>
        <taxon>Pentapetalae</taxon>
        <taxon>asterids</taxon>
        <taxon>lamiids</taxon>
        <taxon>Lamiales</taxon>
        <taxon>Gesneriaceae</taxon>
        <taxon>Didymocarpoideae</taxon>
        <taxon>Trichosporeae</taxon>
        <taxon>Loxocarpinae</taxon>
        <taxon>Dorcoceras</taxon>
    </lineage>
</organism>
<keyword evidence="6 9" id="KW-0862">Zinc</keyword>
<dbReference type="CDD" id="cd05646">
    <property type="entry name" value="M20_AcylaseI_like"/>
    <property type="match status" value="1"/>
</dbReference>
<gene>
    <name evidence="11" type="ORF">F511_08271</name>
</gene>
<dbReference type="Gene3D" id="3.30.70.360">
    <property type="match status" value="1"/>
</dbReference>
<dbReference type="InterPro" id="IPR010159">
    <property type="entry name" value="N-acyl_aa_amidohydrolase"/>
</dbReference>
<dbReference type="PANTHER" id="PTHR45892">
    <property type="entry name" value="AMINOACYLASE-1"/>
    <property type="match status" value="1"/>
</dbReference>
<proteinExistence type="predicted"/>
<evidence type="ECO:0000256" key="9">
    <source>
        <dbReference type="PIRSR" id="PIRSR610159-2"/>
    </source>
</evidence>
<dbReference type="Pfam" id="PF13410">
    <property type="entry name" value="GST_C_2"/>
    <property type="match status" value="1"/>
</dbReference>
<dbReference type="FunFam" id="3.40.630.10:FF:000019">
    <property type="entry name" value="Aminoacylase 1"/>
    <property type="match status" value="1"/>
</dbReference>
<evidence type="ECO:0000256" key="5">
    <source>
        <dbReference type="ARBA" id="ARBA00022801"/>
    </source>
</evidence>
<protein>
    <recommendedName>
        <fullName evidence="2">N-acyl-aliphatic-L-amino acid amidohydrolase</fullName>
        <ecNumber evidence="2">3.5.1.14</ecNumber>
    </recommendedName>
    <alternativeName>
        <fullName evidence="7">N-acyl-L-amino-acid amidohydrolase</fullName>
    </alternativeName>
</protein>
<dbReference type="GO" id="GO:0004046">
    <property type="term" value="F:aminoacylase activity"/>
    <property type="evidence" value="ECO:0007669"/>
    <property type="project" value="UniProtKB-EC"/>
</dbReference>
<dbReference type="InterPro" id="IPR010987">
    <property type="entry name" value="Glutathione-S-Trfase_C-like"/>
</dbReference>
<dbReference type="Proteomes" id="UP000250235">
    <property type="component" value="Unassembled WGS sequence"/>
</dbReference>
<dbReference type="PANTHER" id="PTHR45892:SF1">
    <property type="entry name" value="AMINOACYLASE-1"/>
    <property type="match status" value="1"/>
</dbReference>
<feature type="binding site" evidence="9">
    <location>
        <position position="493"/>
    </location>
    <ligand>
        <name>Zn(2+)</name>
        <dbReference type="ChEBI" id="CHEBI:29105"/>
        <label>1</label>
    </ligand>
</feature>
<evidence type="ECO:0000256" key="2">
    <source>
        <dbReference type="ARBA" id="ARBA00011913"/>
    </source>
</evidence>
<feature type="active site" evidence="8">
    <location>
        <position position="461"/>
    </location>
</feature>
<dbReference type="Pfam" id="PF01546">
    <property type="entry name" value="Peptidase_M20"/>
    <property type="match status" value="1"/>
</dbReference>
<feature type="binding site" evidence="9">
    <location>
        <position position="528"/>
    </location>
    <ligand>
        <name>Zn(2+)</name>
        <dbReference type="ChEBI" id="CHEBI:29105"/>
        <label>2</label>
    </ligand>
</feature>
<dbReference type="GO" id="GO:0005737">
    <property type="term" value="C:cytoplasm"/>
    <property type="evidence" value="ECO:0007669"/>
    <property type="project" value="UniProtKB-SubCell"/>
</dbReference>
<dbReference type="InterPro" id="IPR036282">
    <property type="entry name" value="Glutathione-S-Trfase_C_sf"/>
</dbReference>
<keyword evidence="3" id="KW-0963">Cytoplasm</keyword>
<dbReference type="PROSITE" id="PS00759">
    <property type="entry name" value="ARGE_DAPE_CPG2_2"/>
    <property type="match status" value="1"/>
</dbReference>
<comment type="subcellular location">
    <subcellularLocation>
        <location evidence="1">Cytoplasm</location>
    </subcellularLocation>
</comment>
<evidence type="ECO:0000256" key="7">
    <source>
        <dbReference type="ARBA" id="ARBA00029656"/>
    </source>
</evidence>
<comment type="cofactor">
    <cofactor evidence="9">
        <name>Zn(2+)</name>
        <dbReference type="ChEBI" id="CHEBI:29105"/>
    </cofactor>
    <text evidence="9">Binds 2 Zn(2+) ions per subunit.</text>
</comment>